<evidence type="ECO:0000256" key="9">
    <source>
        <dbReference type="ARBA" id="ARBA00023211"/>
    </source>
</evidence>
<evidence type="ECO:0000256" key="5">
    <source>
        <dbReference type="ARBA" id="ARBA00022723"/>
    </source>
</evidence>
<feature type="signal peptide" evidence="13">
    <location>
        <begin position="1"/>
        <end position="31"/>
    </location>
</feature>
<dbReference type="InterPro" id="IPR014710">
    <property type="entry name" value="RmlC-like_jellyroll"/>
</dbReference>
<organism evidence="15 16">
    <name type="scientific">Linum tenue</name>
    <dbReference type="NCBI Taxonomy" id="586396"/>
    <lineage>
        <taxon>Eukaryota</taxon>
        <taxon>Viridiplantae</taxon>
        <taxon>Streptophyta</taxon>
        <taxon>Embryophyta</taxon>
        <taxon>Tracheophyta</taxon>
        <taxon>Spermatophyta</taxon>
        <taxon>Magnoliopsida</taxon>
        <taxon>eudicotyledons</taxon>
        <taxon>Gunneridae</taxon>
        <taxon>Pentapetalae</taxon>
        <taxon>rosids</taxon>
        <taxon>fabids</taxon>
        <taxon>Malpighiales</taxon>
        <taxon>Linaceae</taxon>
        <taxon>Linum</taxon>
    </lineage>
</organism>
<dbReference type="SMART" id="SM00835">
    <property type="entry name" value="Cupin_1"/>
    <property type="match status" value="1"/>
</dbReference>
<feature type="disulfide bond" evidence="12">
    <location>
        <begin position="40"/>
        <end position="59"/>
    </location>
</feature>
<evidence type="ECO:0000256" key="12">
    <source>
        <dbReference type="PIRSR" id="PIRSR601929-3"/>
    </source>
</evidence>
<dbReference type="GO" id="GO:0030145">
    <property type="term" value="F:manganese ion binding"/>
    <property type="evidence" value="ECO:0007669"/>
    <property type="project" value="UniProtKB-UniRule"/>
</dbReference>
<evidence type="ECO:0000259" key="14">
    <source>
        <dbReference type="SMART" id="SM00835"/>
    </source>
</evidence>
<dbReference type="GO" id="GO:2000280">
    <property type="term" value="P:regulation of root development"/>
    <property type="evidence" value="ECO:0007669"/>
    <property type="project" value="UniProtKB-ARBA"/>
</dbReference>
<sequence>MRKTKSLHPSTLVIKTSLSLFFALFLGLARPDPDPLQDYCVADQKPPQAQSVFINGAACINPKLVVPSHFATSALGKPGNTRANAFRFNVTLASIANLPGLNTMGLTMARVDIGPNGLVPPHAHPRASEVTICLKGSLLVGFVDTTNKLFTQQLRAGDSFVFPKGLIHFLYNLDSGSEALAISGLSSQNPGAQIASLATFTSKPLLPDVVLEKAFQITGQDVMRIRKNLGG</sequence>
<dbReference type="InterPro" id="IPR006045">
    <property type="entry name" value="Cupin_1"/>
</dbReference>
<feature type="chain" id="PRO_5043111730" description="Germin-like protein" evidence="13">
    <location>
        <begin position="32"/>
        <end position="231"/>
    </location>
</feature>
<evidence type="ECO:0000256" key="4">
    <source>
        <dbReference type="ARBA" id="ARBA00022525"/>
    </source>
</evidence>
<protein>
    <recommendedName>
        <fullName evidence="13">Germin-like protein</fullName>
    </recommendedName>
</protein>
<feature type="domain" description="Cupin type-1" evidence="14">
    <location>
        <begin position="73"/>
        <end position="223"/>
    </location>
</feature>
<dbReference type="GO" id="GO:0009506">
    <property type="term" value="C:plasmodesma"/>
    <property type="evidence" value="ECO:0007669"/>
    <property type="project" value="UniProtKB-ARBA"/>
</dbReference>
<feature type="binding site" evidence="10">
    <location>
        <position position="124"/>
    </location>
    <ligand>
        <name>oxalate</name>
        <dbReference type="ChEBI" id="CHEBI:30623"/>
    </ligand>
</feature>
<keyword evidence="9 10" id="KW-0464">Manganese</keyword>
<dbReference type="AlphaFoldDB" id="A0AAV0N3H2"/>
<evidence type="ECO:0000256" key="8">
    <source>
        <dbReference type="ARBA" id="ARBA00023180"/>
    </source>
</evidence>
<dbReference type="PANTHER" id="PTHR31238">
    <property type="entry name" value="GERMIN-LIKE PROTEIN SUBFAMILY 3 MEMBER 3"/>
    <property type="match status" value="1"/>
</dbReference>
<evidence type="ECO:0000256" key="3">
    <source>
        <dbReference type="ARBA" id="ARBA00022523"/>
    </source>
</evidence>
<comment type="similarity">
    <text evidence="2 13">Belongs to the germin family.</text>
</comment>
<keyword evidence="8" id="KW-0325">Glycoprotein</keyword>
<evidence type="ECO:0000256" key="13">
    <source>
        <dbReference type="RuleBase" id="RU366015"/>
    </source>
</evidence>
<feature type="binding site" evidence="10">
    <location>
        <position position="129"/>
    </location>
    <ligand>
        <name>oxalate</name>
        <dbReference type="ChEBI" id="CHEBI:30623"/>
    </ligand>
</feature>
<feature type="binding site" evidence="11">
    <location>
        <position position="168"/>
    </location>
    <ligand>
        <name>Mn(2+)</name>
        <dbReference type="ChEBI" id="CHEBI:29035"/>
    </ligand>
</feature>
<dbReference type="InterPro" id="IPR001929">
    <property type="entry name" value="Germin"/>
</dbReference>
<keyword evidence="16" id="KW-1185">Reference proteome</keyword>
<dbReference type="FunFam" id="2.60.120.10:FF:000025">
    <property type="entry name" value="germin-like protein subfamily 2 member 1"/>
    <property type="match status" value="1"/>
</dbReference>
<evidence type="ECO:0000256" key="10">
    <source>
        <dbReference type="PIRSR" id="PIRSR601929-1"/>
    </source>
</evidence>
<dbReference type="GO" id="GO:0010497">
    <property type="term" value="P:plasmodesmata-mediated intercellular transport"/>
    <property type="evidence" value="ECO:0007669"/>
    <property type="project" value="UniProtKB-ARBA"/>
</dbReference>
<keyword evidence="6 13" id="KW-0732">Signal</keyword>
<feature type="binding site" evidence="11">
    <location>
        <position position="122"/>
    </location>
    <ligand>
        <name>Mn(2+)</name>
        <dbReference type="ChEBI" id="CHEBI:29035"/>
    </ligand>
</feature>
<evidence type="ECO:0000256" key="1">
    <source>
        <dbReference type="ARBA" id="ARBA00004271"/>
    </source>
</evidence>
<dbReference type="GO" id="GO:0048046">
    <property type="term" value="C:apoplast"/>
    <property type="evidence" value="ECO:0007669"/>
    <property type="project" value="UniProtKB-SubCell"/>
</dbReference>
<dbReference type="PROSITE" id="PS00725">
    <property type="entry name" value="GERMIN"/>
    <property type="match status" value="1"/>
</dbReference>
<dbReference type="InterPro" id="IPR019780">
    <property type="entry name" value="Germin_Mn-BS"/>
</dbReference>
<reference evidence="15" key="1">
    <citation type="submission" date="2022-08" db="EMBL/GenBank/DDBJ databases">
        <authorList>
            <person name="Gutierrez-Valencia J."/>
        </authorList>
    </citation>
    <scope>NUCLEOTIDE SEQUENCE</scope>
</reference>
<dbReference type="PRINTS" id="PR00325">
    <property type="entry name" value="GERMIN"/>
</dbReference>
<evidence type="ECO:0000256" key="11">
    <source>
        <dbReference type="PIRSR" id="PIRSR601929-2"/>
    </source>
</evidence>
<feature type="binding site" evidence="11">
    <location>
        <position position="124"/>
    </location>
    <ligand>
        <name>Mn(2+)</name>
        <dbReference type="ChEBI" id="CHEBI:29035"/>
    </ligand>
</feature>
<dbReference type="CDD" id="cd02241">
    <property type="entry name" value="cupin_OxOx"/>
    <property type="match status" value="1"/>
</dbReference>
<comment type="caution">
    <text evidence="15">The sequence shown here is derived from an EMBL/GenBank/DDBJ whole genome shotgun (WGS) entry which is preliminary data.</text>
</comment>
<keyword evidence="4 13" id="KW-0964">Secreted</keyword>
<dbReference type="EMBL" id="CAMGYJ010000007">
    <property type="protein sequence ID" value="CAI0452944.1"/>
    <property type="molecule type" value="Genomic_DNA"/>
</dbReference>
<evidence type="ECO:0000256" key="6">
    <source>
        <dbReference type="ARBA" id="ARBA00022729"/>
    </source>
</evidence>
<name>A0AAV0N3H2_9ROSI</name>
<evidence type="ECO:0000256" key="2">
    <source>
        <dbReference type="ARBA" id="ARBA00007456"/>
    </source>
</evidence>
<feature type="binding site" evidence="11">
    <location>
        <position position="129"/>
    </location>
    <ligand>
        <name>Mn(2+)</name>
        <dbReference type="ChEBI" id="CHEBI:29035"/>
    </ligand>
</feature>
<evidence type="ECO:0000313" key="15">
    <source>
        <dbReference type="EMBL" id="CAI0452944.1"/>
    </source>
</evidence>
<dbReference type="Proteomes" id="UP001154282">
    <property type="component" value="Unassembled WGS sequence"/>
</dbReference>
<accession>A0AAV0N3H2</accession>
<keyword evidence="5 10" id="KW-0479">Metal-binding</keyword>
<dbReference type="SUPFAM" id="SSF51182">
    <property type="entry name" value="RmlC-like cupins"/>
    <property type="match status" value="1"/>
</dbReference>
<gene>
    <name evidence="15" type="ORF">LITE_LOCUS31407</name>
</gene>
<evidence type="ECO:0000313" key="16">
    <source>
        <dbReference type="Proteomes" id="UP001154282"/>
    </source>
</evidence>
<proteinExistence type="inferred from homology"/>
<comment type="subcellular location">
    <subcellularLocation>
        <location evidence="1 13">Secreted</location>
        <location evidence="1 13">Extracellular space</location>
        <location evidence="1 13">Apoplast</location>
    </subcellularLocation>
</comment>
<keyword evidence="3 13" id="KW-0052">Apoplast</keyword>
<dbReference type="Pfam" id="PF00190">
    <property type="entry name" value="Cupin_1"/>
    <property type="match status" value="1"/>
</dbReference>
<dbReference type="Gene3D" id="2.60.120.10">
    <property type="entry name" value="Jelly Rolls"/>
    <property type="match status" value="1"/>
</dbReference>
<dbReference type="InterPro" id="IPR011051">
    <property type="entry name" value="RmlC_Cupin_sf"/>
</dbReference>
<keyword evidence="7 12" id="KW-1015">Disulfide bond</keyword>
<evidence type="ECO:0000256" key="7">
    <source>
        <dbReference type="ARBA" id="ARBA00023157"/>
    </source>
</evidence>